<evidence type="ECO:0000256" key="1">
    <source>
        <dbReference type="ARBA" id="ARBA00007274"/>
    </source>
</evidence>
<organism evidence="5 6">
    <name type="scientific">Novipirellula aureliae</name>
    <dbReference type="NCBI Taxonomy" id="2527966"/>
    <lineage>
        <taxon>Bacteria</taxon>
        <taxon>Pseudomonadati</taxon>
        <taxon>Planctomycetota</taxon>
        <taxon>Planctomycetia</taxon>
        <taxon>Pirellulales</taxon>
        <taxon>Pirellulaceae</taxon>
        <taxon>Novipirellula</taxon>
    </lineage>
</organism>
<dbReference type="Pfam" id="PF00132">
    <property type="entry name" value="Hexapep"/>
    <property type="match status" value="2"/>
</dbReference>
<evidence type="ECO:0000256" key="3">
    <source>
        <dbReference type="ARBA" id="ARBA00022737"/>
    </source>
</evidence>
<keyword evidence="4 5" id="KW-0012">Acyltransferase</keyword>
<proteinExistence type="inferred from homology"/>
<dbReference type="PANTHER" id="PTHR43300:SF4">
    <property type="entry name" value="ACYL-[ACYL-CARRIER-PROTEIN]--UDP-N-ACETYLGLUCOSAMINE O-ACYLTRANSFERASE"/>
    <property type="match status" value="1"/>
</dbReference>
<dbReference type="Pfam" id="PF14602">
    <property type="entry name" value="Hexapep_2"/>
    <property type="match status" value="1"/>
</dbReference>
<sequence length="188" mass="20271">MIHSHAIVDDESQIGEDTYIWAFAHVMKNARIGRCCNIGDHAFVESGAIIGNNVTLKNNVLIWEGITIEDDVFVGPGVIFTNDRYPRSGRMEAAKQRYSDKANWLVKTIVRRGSSIGGGSILCPGIELGRFSMVAAGALVTKNVEPHSLVIGSPARHVHYVCSCGQKLGGHFTEANCDACGETGASRL</sequence>
<comment type="similarity">
    <text evidence="1">Belongs to the transferase hexapeptide repeat family.</text>
</comment>
<dbReference type="CDD" id="cd03358">
    <property type="entry name" value="LbH_WxcM_N_like"/>
    <property type="match status" value="1"/>
</dbReference>
<keyword evidence="3" id="KW-0677">Repeat</keyword>
<keyword evidence="2 5" id="KW-0808">Transferase</keyword>
<dbReference type="EC" id="2.3.1.197" evidence="5"/>
<evidence type="ECO:0000313" key="5">
    <source>
        <dbReference type="EMBL" id="TWU35811.1"/>
    </source>
</evidence>
<evidence type="ECO:0000256" key="4">
    <source>
        <dbReference type="ARBA" id="ARBA00023315"/>
    </source>
</evidence>
<dbReference type="InterPro" id="IPR011004">
    <property type="entry name" value="Trimer_LpxA-like_sf"/>
</dbReference>
<dbReference type="SUPFAM" id="SSF51161">
    <property type="entry name" value="Trimeric LpxA-like enzymes"/>
    <property type="match status" value="1"/>
</dbReference>
<protein>
    <submittedName>
        <fullName evidence="5">dTDP-3-amino-3,6-dideoxy-alpha-D-galactopyranose 3-N-acetyltransferase</fullName>
        <ecNumber evidence="5">2.3.1.197</ecNumber>
    </submittedName>
</protein>
<dbReference type="GO" id="GO:0016746">
    <property type="term" value="F:acyltransferase activity"/>
    <property type="evidence" value="ECO:0007669"/>
    <property type="project" value="UniProtKB-KW"/>
</dbReference>
<evidence type="ECO:0000313" key="6">
    <source>
        <dbReference type="Proteomes" id="UP000315471"/>
    </source>
</evidence>
<dbReference type="InterPro" id="IPR001451">
    <property type="entry name" value="Hexapep"/>
</dbReference>
<dbReference type="AlphaFoldDB" id="A0A5C6DJQ4"/>
<dbReference type="PANTHER" id="PTHR43300">
    <property type="entry name" value="ACETYLTRANSFERASE"/>
    <property type="match status" value="1"/>
</dbReference>
<dbReference type="InterPro" id="IPR050179">
    <property type="entry name" value="Trans_hexapeptide_repeat"/>
</dbReference>
<gene>
    <name evidence="5" type="primary">fdtC</name>
    <name evidence="5" type="ORF">Q31b_52460</name>
</gene>
<dbReference type="Proteomes" id="UP000315471">
    <property type="component" value="Unassembled WGS sequence"/>
</dbReference>
<reference evidence="5 6" key="1">
    <citation type="submission" date="2019-02" db="EMBL/GenBank/DDBJ databases">
        <title>Deep-cultivation of Planctomycetes and their phenomic and genomic characterization uncovers novel biology.</title>
        <authorList>
            <person name="Wiegand S."/>
            <person name="Jogler M."/>
            <person name="Boedeker C."/>
            <person name="Pinto D."/>
            <person name="Vollmers J."/>
            <person name="Rivas-Marin E."/>
            <person name="Kohn T."/>
            <person name="Peeters S.H."/>
            <person name="Heuer A."/>
            <person name="Rast P."/>
            <person name="Oberbeckmann S."/>
            <person name="Bunk B."/>
            <person name="Jeske O."/>
            <person name="Meyerdierks A."/>
            <person name="Storesund J.E."/>
            <person name="Kallscheuer N."/>
            <person name="Luecker S."/>
            <person name="Lage O.M."/>
            <person name="Pohl T."/>
            <person name="Merkel B.J."/>
            <person name="Hornburger P."/>
            <person name="Mueller R.-W."/>
            <person name="Bruemmer F."/>
            <person name="Labrenz M."/>
            <person name="Spormann A.M."/>
            <person name="Op Den Camp H."/>
            <person name="Overmann J."/>
            <person name="Amann R."/>
            <person name="Jetten M.S.M."/>
            <person name="Mascher T."/>
            <person name="Medema M.H."/>
            <person name="Devos D.P."/>
            <person name="Kaster A.-K."/>
            <person name="Ovreas L."/>
            <person name="Rohde M."/>
            <person name="Galperin M.Y."/>
            <person name="Jogler C."/>
        </authorList>
    </citation>
    <scope>NUCLEOTIDE SEQUENCE [LARGE SCALE GENOMIC DNA]</scope>
    <source>
        <strain evidence="5 6">Q31b</strain>
    </source>
</reference>
<dbReference type="RefSeq" id="WP_146602322.1">
    <property type="nucleotide sequence ID" value="NZ_SJPY01000009.1"/>
</dbReference>
<accession>A0A5C6DJQ4</accession>
<comment type="caution">
    <text evidence="5">The sequence shown here is derived from an EMBL/GenBank/DDBJ whole genome shotgun (WGS) entry which is preliminary data.</text>
</comment>
<dbReference type="PROSITE" id="PS00101">
    <property type="entry name" value="HEXAPEP_TRANSFERASES"/>
    <property type="match status" value="1"/>
</dbReference>
<keyword evidence="6" id="KW-1185">Reference proteome</keyword>
<dbReference type="OrthoDB" id="285017at2"/>
<evidence type="ECO:0000256" key="2">
    <source>
        <dbReference type="ARBA" id="ARBA00022679"/>
    </source>
</evidence>
<dbReference type="Gene3D" id="2.160.10.10">
    <property type="entry name" value="Hexapeptide repeat proteins"/>
    <property type="match status" value="1"/>
</dbReference>
<dbReference type="InterPro" id="IPR018357">
    <property type="entry name" value="Hexapep_transf_CS"/>
</dbReference>
<name>A0A5C6DJQ4_9BACT</name>
<dbReference type="EMBL" id="SJPY01000009">
    <property type="protein sequence ID" value="TWU35811.1"/>
    <property type="molecule type" value="Genomic_DNA"/>
</dbReference>